<evidence type="ECO:0000313" key="2">
    <source>
        <dbReference type="EMBL" id="CAG9795536.1"/>
    </source>
</evidence>
<keyword evidence="3" id="KW-1185">Reference proteome</keyword>
<dbReference type="Proteomes" id="UP001153714">
    <property type="component" value="Chromosome 8"/>
</dbReference>
<dbReference type="EMBL" id="OU893339">
    <property type="protein sequence ID" value="CAG9795536.1"/>
    <property type="molecule type" value="Genomic_DNA"/>
</dbReference>
<evidence type="ECO:0000256" key="1">
    <source>
        <dbReference type="SAM" id="MobiDB-lite"/>
    </source>
</evidence>
<feature type="region of interest" description="Disordered" evidence="1">
    <location>
        <begin position="99"/>
        <end position="124"/>
    </location>
</feature>
<name>A0A9N9RG38_9NEOP</name>
<accession>A0A9N9RG38</accession>
<proteinExistence type="predicted"/>
<dbReference type="OrthoDB" id="7449659at2759"/>
<evidence type="ECO:0000313" key="3">
    <source>
        <dbReference type="Proteomes" id="UP001153714"/>
    </source>
</evidence>
<sequence length="124" mass="14534">MFNLVNSNYNKIYNPNGKQNALSDIKRLLTSRHTEAQIKACGYLVEVISRYNKISKERSRMMEYLLDNDITVFLCEAISNLDYSLFRFVFTIFFPGRSYTGQRDTQAKHERPLKSFANKTMTNQ</sequence>
<reference evidence="2" key="1">
    <citation type="submission" date="2021-12" db="EMBL/GenBank/DDBJ databases">
        <authorList>
            <person name="King R."/>
        </authorList>
    </citation>
    <scope>NUCLEOTIDE SEQUENCE</scope>
</reference>
<dbReference type="AlphaFoldDB" id="A0A9N9RG38"/>
<organism evidence="2 3">
    <name type="scientific">Diatraea saccharalis</name>
    <name type="common">sugarcane borer</name>
    <dbReference type="NCBI Taxonomy" id="40085"/>
    <lineage>
        <taxon>Eukaryota</taxon>
        <taxon>Metazoa</taxon>
        <taxon>Ecdysozoa</taxon>
        <taxon>Arthropoda</taxon>
        <taxon>Hexapoda</taxon>
        <taxon>Insecta</taxon>
        <taxon>Pterygota</taxon>
        <taxon>Neoptera</taxon>
        <taxon>Endopterygota</taxon>
        <taxon>Lepidoptera</taxon>
        <taxon>Glossata</taxon>
        <taxon>Ditrysia</taxon>
        <taxon>Pyraloidea</taxon>
        <taxon>Crambidae</taxon>
        <taxon>Crambinae</taxon>
        <taxon>Diatraea</taxon>
    </lineage>
</organism>
<gene>
    <name evidence="2" type="ORF">DIATSA_LOCUS12793</name>
</gene>
<reference evidence="2" key="2">
    <citation type="submission" date="2022-10" db="EMBL/GenBank/DDBJ databases">
        <authorList>
            <consortium name="ENA_rothamsted_submissions"/>
            <consortium name="culmorum"/>
            <person name="King R."/>
        </authorList>
    </citation>
    <scope>NUCLEOTIDE SEQUENCE</scope>
</reference>
<protein>
    <submittedName>
        <fullName evidence="2">Uncharacterized protein</fullName>
    </submittedName>
</protein>